<dbReference type="InterPro" id="IPR010546">
    <property type="entry name" value="DUF1120"/>
</dbReference>
<evidence type="ECO:0000313" key="2">
    <source>
        <dbReference type="EMBL" id="SUF58861.1"/>
    </source>
</evidence>
<keyword evidence="1" id="KW-0732">Signal</keyword>
<accession>A0A379QRC9</accession>
<evidence type="ECO:0000256" key="1">
    <source>
        <dbReference type="SAM" id="SignalP"/>
    </source>
</evidence>
<feature type="chain" id="PRO_5017011981" evidence="1">
    <location>
        <begin position="22"/>
        <end position="229"/>
    </location>
</feature>
<reference evidence="2 3" key="1">
    <citation type="submission" date="2018-06" db="EMBL/GenBank/DDBJ databases">
        <authorList>
            <consortium name="Pathogen Informatics"/>
            <person name="Doyle S."/>
        </authorList>
    </citation>
    <scope>NUCLEOTIDE SEQUENCE [LARGE SCALE GENOMIC DNA]</scope>
    <source>
        <strain evidence="2 3">NCTC10252</strain>
    </source>
</reference>
<dbReference type="EMBL" id="UGWP01000004">
    <property type="protein sequence ID" value="SUF58861.1"/>
    <property type="molecule type" value="Genomic_DNA"/>
</dbReference>
<dbReference type="AlphaFoldDB" id="A0A379QRC9"/>
<dbReference type="Proteomes" id="UP000254597">
    <property type="component" value="Unassembled WGS sequence"/>
</dbReference>
<proteinExistence type="predicted"/>
<gene>
    <name evidence="2" type="ORF">NCTC10252_04201</name>
</gene>
<dbReference type="Pfam" id="PF06551">
    <property type="entry name" value="DUF1120"/>
    <property type="match status" value="1"/>
</dbReference>
<organism evidence="2 3">
    <name type="scientific">Salmonella enterica</name>
    <name type="common">Salmonella choleraesuis</name>
    <dbReference type="NCBI Taxonomy" id="28901"/>
    <lineage>
        <taxon>Bacteria</taxon>
        <taxon>Pseudomonadati</taxon>
        <taxon>Pseudomonadota</taxon>
        <taxon>Gammaproteobacteria</taxon>
        <taxon>Enterobacterales</taxon>
        <taxon>Enterobacteriaceae</taxon>
        <taxon>Salmonella</taxon>
    </lineage>
</organism>
<dbReference type="NCBIfam" id="NF011830">
    <property type="entry name" value="PRK15302.1"/>
    <property type="match status" value="1"/>
</dbReference>
<protein>
    <submittedName>
        <fullName evidence="2">Membrane protein</fullName>
    </submittedName>
</protein>
<feature type="signal peptide" evidence="1">
    <location>
        <begin position="1"/>
        <end position="21"/>
    </location>
</feature>
<sequence length="229" mass="23044">MKKILLATAVAVAFSATGANAASTAVLKVTGLLSNAACTPQLAGGGVVDYGRIRLADLSPTGTNQLGTKNIDLTITCPSATKAAWTITDDRADTHPGAAVITINNADATNGAVSDTAMSYGVGKTAGGVKIGAFSIFTDISNVTADGVKVDAISGVVSNPTWVKSTTGIIKNGNVEMMSAAATGTTDPLAFTTATFPLKTSLAIQSTSVLAITDDTNLDGQATITIKYL</sequence>
<evidence type="ECO:0000313" key="3">
    <source>
        <dbReference type="Proteomes" id="UP000254597"/>
    </source>
</evidence>
<name>A0A379QRC9_SALER</name>